<dbReference type="GO" id="GO:0003879">
    <property type="term" value="F:ATP phosphoribosyltransferase activity"/>
    <property type="evidence" value="ECO:0007669"/>
    <property type="project" value="UniProtKB-UniRule"/>
</dbReference>
<comment type="similarity">
    <text evidence="4 15">Belongs to the ATP phosphoribosyltransferase family. Long subfamily.</text>
</comment>
<evidence type="ECO:0000256" key="10">
    <source>
        <dbReference type="ARBA" id="ARBA00022679"/>
    </source>
</evidence>
<keyword evidence="13 15" id="KW-0368">Histidine biosynthesis</keyword>
<protein>
    <recommendedName>
        <fullName evidence="6 15">ATP phosphoribosyltransferase</fullName>
        <shortName evidence="15">ATP-PRT</shortName>
        <shortName evidence="15">ATP-PRTase</shortName>
        <ecNumber evidence="5 15">2.4.2.17</ecNumber>
    </recommendedName>
</protein>
<dbReference type="Gene3D" id="3.40.190.10">
    <property type="entry name" value="Periplasmic binding protein-like II"/>
    <property type="match status" value="2"/>
</dbReference>
<dbReference type="RefSeq" id="WP_191070895.1">
    <property type="nucleotide sequence ID" value="NZ_CP060506.1"/>
</dbReference>
<keyword evidence="8 15" id="KW-0028">Amino-acid biosynthesis</keyword>
<dbReference type="SUPFAM" id="SSF53850">
    <property type="entry name" value="Periplasmic binding protein-like II"/>
    <property type="match status" value="1"/>
</dbReference>
<dbReference type="InterPro" id="IPR013115">
    <property type="entry name" value="HisG_C"/>
</dbReference>
<comment type="activity regulation">
    <text evidence="15">Feedback inhibited by histidine.</text>
</comment>
<dbReference type="GO" id="GO:0000105">
    <property type="term" value="P:L-histidine biosynthetic process"/>
    <property type="evidence" value="ECO:0007669"/>
    <property type="project" value="UniProtKB-UniRule"/>
</dbReference>
<dbReference type="FunFam" id="3.30.70.120:FF:000003">
    <property type="entry name" value="ATP phosphoribosyltransferase"/>
    <property type="match status" value="1"/>
</dbReference>
<dbReference type="NCBIfam" id="TIGR03455">
    <property type="entry name" value="HisG_C-term"/>
    <property type="match status" value="1"/>
</dbReference>
<reference evidence="18 19" key="1">
    <citation type="submission" date="2020-08" db="EMBL/GenBank/DDBJ databases">
        <title>Winkia gen. nov., sp. nov., isolated from faeces of the Anser albifrons in China.</title>
        <authorList>
            <person name="Liu Q."/>
        </authorList>
    </citation>
    <scope>NUCLEOTIDE SEQUENCE [LARGE SCALE GENOMIC DNA]</scope>
    <source>
        <strain evidence="18 19">C62</strain>
    </source>
</reference>
<dbReference type="GO" id="GO:0005737">
    <property type="term" value="C:cytoplasm"/>
    <property type="evidence" value="ECO:0007669"/>
    <property type="project" value="UniProtKB-SubCell"/>
</dbReference>
<dbReference type="Proteomes" id="UP000627538">
    <property type="component" value="Unassembled WGS sequence"/>
</dbReference>
<dbReference type="GO" id="GO:0005524">
    <property type="term" value="F:ATP binding"/>
    <property type="evidence" value="ECO:0007669"/>
    <property type="project" value="UniProtKB-KW"/>
</dbReference>
<evidence type="ECO:0000256" key="15">
    <source>
        <dbReference type="HAMAP-Rule" id="MF_00079"/>
    </source>
</evidence>
<dbReference type="InterPro" id="IPR013820">
    <property type="entry name" value="ATP_PRibTrfase_cat"/>
</dbReference>
<evidence type="ECO:0000256" key="11">
    <source>
        <dbReference type="ARBA" id="ARBA00022741"/>
    </source>
</evidence>
<keyword evidence="15" id="KW-0479">Metal-binding</keyword>
<dbReference type="InterPro" id="IPR020621">
    <property type="entry name" value="ATP-PRT_HisG_long"/>
</dbReference>
<accession>A0A8I0GB67</accession>
<evidence type="ECO:0000256" key="13">
    <source>
        <dbReference type="ARBA" id="ARBA00023102"/>
    </source>
</evidence>
<dbReference type="PANTHER" id="PTHR21403:SF8">
    <property type="entry name" value="ATP PHOSPHORIBOSYLTRANSFERASE"/>
    <property type="match status" value="1"/>
</dbReference>
<dbReference type="SUPFAM" id="SSF54913">
    <property type="entry name" value="GlnB-like"/>
    <property type="match status" value="1"/>
</dbReference>
<dbReference type="InterPro" id="IPR011322">
    <property type="entry name" value="N-reg_PII-like_a/b"/>
</dbReference>
<keyword evidence="15" id="KW-0460">Magnesium</keyword>
<evidence type="ECO:0000256" key="6">
    <source>
        <dbReference type="ARBA" id="ARBA00020998"/>
    </source>
</evidence>
<dbReference type="PROSITE" id="PS01316">
    <property type="entry name" value="ATP_P_PHORIBOSYLTR"/>
    <property type="match status" value="1"/>
</dbReference>
<name>A0A8I0GB67_9ACTO</name>
<dbReference type="PANTHER" id="PTHR21403">
    <property type="entry name" value="ATP PHOSPHORIBOSYLTRANSFERASE ATP-PRTASE"/>
    <property type="match status" value="1"/>
</dbReference>
<keyword evidence="12 15" id="KW-0067">ATP-binding</keyword>
<keyword evidence="9 15" id="KW-0328">Glycosyltransferase</keyword>
<dbReference type="GO" id="GO:0000287">
    <property type="term" value="F:magnesium ion binding"/>
    <property type="evidence" value="ECO:0007669"/>
    <property type="project" value="UniProtKB-UniRule"/>
</dbReference>
<keyword evidence="19" id="KW-1185">Reference proteome</keyword>
<gene>
    <name evidence="15" type="primary">hisG</name>
    <name evidence="18" type="ORF">H8R10_00860</name>
</gene>
<proteinExistence type="inferred from homology"/>
<dbReference type="InterPro" id="IPR015867">
    <property type="entry name" value="N-reg_PII/ATP_PRibTrfase_C"/>
</dbReference>
<evidence type="ECO:0000256" key="5">
    <source>
        <dbReference type="ARBA" id="ARBA00011946"/>
    </source>
</evidence>
<organism evidence="18 19">
    <name type="scientific">Nanchangia anserum</name>
    <dbReference type="NCBI Taxonomy" id="2692125"/>
    <lineage>
        <taxon>Bacteria</taxon>
        <taxon>Bacillati</taxon>
        <taxon>Actinomycetota</taxon>
        <taxon>Actinomycetes</taxon>
        <taxon>Actinomycetales</taxon>
        <taxon>Actinomycetaceae</taxon>
        <taxon>Nanchangia</taxon>
    </lineage>
</organism>
<dbReference type="AlphaFoldDB" id="A0A8I0GB67"/>
<dbReference type="InterPro" id="IPR018198">
    <property type="entry name" value="ATP_PRibTrfase_CS"/>
</dbReference>
<dbReference type="Pfam" id="PF08029">
    <property type="entry name" value="HisG_C"/>
    <property type="match status" value="1"/>
</dbReference>
<evidence type="ECO:0000259" key="17">
    <source>
        <dbReference type="Pfam" id="PF08029"/>
    </source>
</evidence>
<evidence type="ECO:0000256" key="9">
    <source>
        <dbReference type="ARBA" id="ARBA00022676"/>
    </source>
</evidence>
<evidence type="ECO:0000256" key="3">
    <source>
        <dbReference type="ARBA" id="ARBA00004667"/>
    </source>
</evidence>
<dbReference type="Gene3D" id="3.30.70.120">
    <property type="match status" value="1"/>
</dbReference>
<keyword evidence="10 15" id="KW-0808">Transferase</keyword>
<evidence type="ECO:0000313" key="18">
    <source>
        <dbReference type="EMBL" id="MBD3688796.1"/>
    </source>
</evidence>
<evidence type="ECO:0000256" key="7">
    <source>
        <dbReference type="ARBA" id="ARBA00022490"/>
    </source>
</evidence>
<evidence type="ECO:0000256" key="12">
    <source>
        <dbReference type="ARBA" id="ARBA00022840"/>
    </source>
</evidence>
<comment type="function">
    <text evidence="14 15">Catalyzes the condensation of ATP and 5-phosphoribose 1-diphosphate to form N'-(5'-phosphoribosyl)-ATP (PR-ATP). Has a crucial role in the pathway because the rate of histidine biosynthesis seems to be controlled primarily by regulation of HisG enzymatic activity.</text>
</comment>
<comment type="catalytic activity">
    <reaction evidence="1 15">
        <text>1-(5-phospho-beta-D-ribosyl)-ATP + diphosphate = 5-phospho-alpha-D-ribose 1-diphosphate + ATP</text>
        <dbReference type="Rhea" id="RHEA:18473"/>
        <dbReference type="ChEBI" id="CHEBI:30616"/>
        <dbReference type="ChEBI" id="CHEBI:33019"/>
        <dbReference type="ChEBI" id="CHEBI:58017"/>
        <dbReference type="ChEBI" id="CHEBI:73183"/>
        <dbReference type="EC" id="2.4.2.17"/>
    </reaction>
</comment>
<comment type="subcellular location">
    <subcellularLocation>
        <location evidence="2 15">Cytoplasm</location>
    </subcellularLocation>
</comment>
<keyword evidence="7 15" id="KW-0963">Cytoplasm</keyword>
<dbReference type="HAMAP" id="MF_00079">
    <property type="entry name" value="HisG_Long"/>
    <property type="match status" value="1"/>
</dbReference>
<evidence type="ECO:0000259" key="16">
    <source>
        <dbReference type="Pfam" id="PF01634"/>
    </source>
</evidence>
<dbReference type="Pfam" id="PF01634">
    <property type="entry name" value="HisG"/>
    <property type="match status" value="1"/>
</dbReference>
<evidence type="ECO:0000313" key="19">
    <source>
        <dbReference type="Proteomes" id="UP000627538"/>
    </source>
</evidence>
<dbReference type="EC" id="2.4.2.17" evidence="5 15"/>
<dbReference type="NCBIfam" id="TIGR00070">
    <property type="entry name" value="hisG"/>
    <property type="match status" value="1"/>
</dbReference>
<sequence length="281" mass="30427">MLRLAIPNKGALSEAAVSMLAAAGYRTKRRGRELSITDERADVTLFFLRPRDIAVAVSAGTIDAGITGRDLLIDANVEAREIRPLGFGASTFRFAAPQGSMSSIHDLAGKRIATSFDWLVRRYLAEHGVEASIVHLDGAVESSIQLGVADAIADVVETGTTLKAAGLEVFGEPILRSEAVLITTPARADDPRLAVLDRRLHGVMVARDYVLMDYNVSLDSLETAAQVTPGFESPTISHLRDTDWVAVRALVERREVNDVMDRLYAVGARAILVTEVMSCRL</sequence>
<dbReference type="EMBL" id="JACRUO010000001">
    <property type="protein sequence ID" value="MBD3688796.1"/>
    <property type="molecule type" value="Genomic_DNA"/>
</dbReference>
<comment type="pathway">
    <text evidence="3 15">Amino-acid biosynthesis; L-histidine biosynthesis; L-histidine from 5-phospho-alpha-D-ribose 1-diphosphate: step 1/9.</text>
</comment>
<evidence type="ECO:0000256" key="2">
    <source>
        <dbReference type="ARBA" id="ARBA00004496"/>
    </source>
</evidence>
<evidence type="ECO:0000256" key="8">
    <source>
        <dbReference type="ARBA" id="ARBA00022605"/>
    </source>
</evidence>
<dbReference type="UniPathway" id="UPA00031">
    <property type="reaction ID" value="UER00006"/>
</dbReference>
<comment type="cofactor">
    <cofactor evidence="15">
        <name>Mg(2+)</name>
        <dbReference type="ChEBI" id="CHEBI:18420"/>
    </cofactor>
</comment>
<keyword evidence="11 15" id="KW-0547">Nucleotide-binding</keyword>
<dbReference type="InterPro" id="IPR001348">
    <property type="entry name" value="ATP_PRibTrfase_HisG"/>
</dbReference>
<feature type="domain" description="Histidine biosynthesis HisG C-terminal" evidence="17">
    <location>
        <begin position="206"/>
        <end position="276"/>
    </location>
</feature>
<evidence type="ECO:0000256" key="4">
    <source>
        <dbReference type="ARBA" id="ARBA00007955"/>
    </source>
</evidence>
<dbReference type="CDD" id="cd13591">
    <property type="entry name" value="PBP2_HisGL1"/>
    <property type="match status" value="1"/>
</dbReference>
<evidence type="ECO:0000256" key="14">
    <source>
        <dbReference type="ARBA" id="ARBA00024861"/>
    </source>
</evidence>
<evidence type="ECO:0000256" key="1">
    <source>
        <dbReference type="ARBA" id="ARBA00000915"/>
    </source>
</evidence>
<comment type="caution">
    <text evidence="18">The sequence shown here is derived from an EMBL/GenBank/DDBJ whole genome shotgun (WGS) entry which is preliminary data.</text>
</comment>
<feature type="domain" description="ATP phosphoribosyltransferase catalytic" evidence="16">
    <location>
        <begin position="49"/>
        <end position="189"/>
    </location>
</feature>